<feature type="domain" description="DUF4964" evidence="1">
    <location>
        <begin position="8"/>
        <end position="62"/>
    </location>
</feature>
<feature type="domain" description="Glutaminase A N-terminal" evidence="3">
    <location>
        <begin position="75"/>
        <end position="184"/>
    </location>
</feature>
<dbReference type="Proteomes" id="UP000886887">
    <property type="component" value="Unassembled WGS sequence"/>
</dbReference>
<accession>A0A9D0Z8K3</accession>
<dbReference type="InterPro" id="IPR032514">
    <property type="entry name" value="GtaA_central"/>
</dbReference>
<dbReference type="InterPro" id="IPR032515">
    <property type="entry name" value="DUF4964"/>
</dbReference>
<dbReference type="SUPFAM" id="SSF48208">
    <property type="entry name" value="Six-hairpin glycosidases"/>
    <property type="match status" value="1"/>
</dbReference>
<evidence type="ECO:0000313" key="5">
    <source>
        <dbReference type="Proteomes" id="UP000886887"/>
    </source>
</evidence>
<organism evidence="4 5">
    <name type="scientific">Candidatus Onthenecus intestinigallinarum</name>
    <dbReference type="NCBI Taxonomy" id="2840875"/>
    <lineage>
        <taxon>Bacteria</taxon>
        <taxon>Bacillati</taxon>
        <taxon>Bacillota</taxon>
        <taxon>Clostridia</taxon>
        <taxon>Eubacteriales</taxon>
        <taxon>Candidatus Onthenecus</taxon>
    </lineage>
</organism>
<reference evidence="4" key="1">
    <citation type="submission" date="2020-10" db="EMBL/GenBank/DDBJ databases">
        <authorList>
            <person name="Gilroy R."/>
        </authorList>
    </citation>
    <scope>NUCLEOTIDE SEQUENCE</scope>
    <source>
        <strain evidence="4">ChiSxjej2B14-6234</strain>
    </source>
</reference>
<proteinExistence type="predicted"/>
<dbReference type="Pfam" id="PF16334">
    <property type="entry name" value="DUF4964"/>
    <property type="match status" value="1"/>
</dbReference>
<dbReference type="AlphaFoldDB" id="A0A9D0Z8K3"/>
<protein>
    <submittedName>
        <fullName evidence="4">DUF4965 domain-containing protein</fullName>
    </submittedName>
</protein>
<dbReference type="Pfam" id="PF16335">
    <property type="entry name" value="GtaA_6_Hairpin"/>
    <property type="match status" value="1"/>
</dbReference>
<sequence length="650" mass="72502">MHEGMHLAAYPLVTSDPYVSIWSCTDRPAQQDTRHWAGERKRITLSACVDGERYALIGRQDAKEAEVLSVDVTPTCTRYAFRAGDAKVCVSFRAPLLLDDFDLMSTPVTFIDFEADRAAELRFALHDDICYDGLNPAPMVGKDYQSGELHVAWMGKKRQNTLCHTGDHITIDWGYAYLAADADTAFVREGGHWALTFTRALQAGVPAHLLLAYDDVDAIRYFDLTAKAWYARAGKTIMQALHECAASREAIAARCDALDAQLMADARRVGGEAYATLVAASYRHSIAAHKLIADRDGNAIFLSKENDSNGCIGTADVSYPSIPLYLLYAPELVRAMCRPILRFANMPAWKDDFAPHDVGRYPHATGQVYGLRRDAFGMGLTDAIQNGDAYPPLYLDEGEENLYDLRYQMPVEECGNMILMLAAAMRADGDDSLVRAYLPTLEKWVRYLERYGADPGEQLCTDDFAGHLAHNVNLALKAVCGLAAYGWMMERMGETAKAQEAVKASREMAQSVLARAKTDEGTALTLDGKGWSLKYNAVWDLLFGFGLFDQAFYRGEIARYRKEQNRYGVPLDSRADYTKSDWILWAAAMDEDAATVEALSEPIVRYLKETPTRVPFSDWYDTKTGRYCAFIARSVQGGIFMPLLKDKWLA</sequence>
<feature type="domain" description="Glutaminase A central" evidence="2">
    <location>
        <begin position="271"/>
        <end position="642"/>
    </location>
</feature>
<dbReference type="PANTHER" id="PTHR31987">
    <property type="entry name" value="GLUTAMINASE A-RELATED"/>
    <property type="match status" value="1"/>
</dbReference>
<dbReference type="InterPro" id="IPR033433">
    <property type="entry name" value="GtaA_N"/>
</dbReference>
<dbReference type="Pfam" id="PF17168">
    <property type="entry name" value="DUF5127"/>
    <property type="match status" value="1"/>
</dbReference>
<evidence type="ECO:0000259" key="2">
    <source>
        <dbReference type="Pfam" id="PF16335"/>
    </source>
</evidence>
<evidence type="ECO:0000259" key="1">
    <source>
        <dbReference type="Pfam" id="PF16334"/>
    </source>
</evidence>
<dbReference type="PANTHER" id="PTHR31987:SF1">
    <property type="entry name" value="GLUTAMINASE A"/>
    <property type="match status" value="1"/>
</dbReference>
<dbReference type="InterPro" id="IPR052743">
    <property type="entry name" value="Glutaminase_GtaA"/>
</dbReference>
<dbReference type="EMBL" id="DVFJ01000009">
    <property type="protein sequence ID" value="HIQ71201.1"/>
    <property type="molecule type" value="Genomic_DNA"/>
</dbReference>
<gene>
    <name evidence="4" type="ORF">IAB73_03200</name>
</gene>
<evidence type="ECO:0000313" key="4">
    <source>
        <dbReference type="EMBL" id="HIQ71201.1"/>
    </source>
</evidence>
<dbReference type="InterPro" id="IPR008928">
    <property type="entry name" value="6-hairpin_glycosidase_sf"/>
</dbReference>
<evidence type="ECO:0000259" key="3">
    <source>
        <dbReference type="Pfam" id="PF17168"/>
    </source>
</evidence>
<name>A0A9D0Z8K3_9FIRM</name>
<reference evidence="4" key="2">
    <citation type="journal article" date="2021" name="PeerJ">
        <title>Extensive microbial diversity within the chicken gut microbiome revealed by metagenomics and culture.</title>
        <authorList>
            <person name="Gilroy R."/>
            <person name="Ravi A."/>
            <person name="Getino M."/>
            <person name="Pursley I."/>
            <person name="Horton D.L."/>
            <person name="Alikhan N.F."/>
            <person name="Baker D."/>
            <person name="Gharbi K."/>
            <person name="Hall N."/>
            <person name="Watson M."/>
            <person name="Adriaenssens E.M."/>
            <person name="Foster-Nyarko E."/>
            <person name="Jarju S."/>
            <person name="Secka A."/>
            <person name="Antonio M."/>
            <person name="Oren A."/>
            <person name="Chaudhuri R.R."/>
            <person name="La Ragione R."/>
            <person name="Hildebrand F."/>
            <person name="Pallen M.J."/>
        </authorList>
    </citation>
    <scope>NUCLEOTIDE SEQUENCE</scope>
    <source>
        <strain evidence="4">ChiSxjej2B14-6234</strain>
    </source>
</reference>
<dbReference type="GO" id="GO:0005975">
    <property type="term" value="P:carbohydrate metabolic process"/>
    <property type="evidence" value="ECO:0007669"/>
    <property type="project" value="InterPro"/>
</dbReference>
<comment type="caution">
    <text evidence="4">The sequence shown here is derived from an EMBL/GenBank/DDBJ whole genome shotgun (WGS) entry which is preliminary data.</text>
</comment>